<evidence type="ECO:0000313" key="7">
    <source>
        <dbReference type="EMBL" id="SDS17807.1"/>
    </source>
</evidence>
<reference evidence="8" key="2">
    <citation type="submission" date="2016-10" db="EMBL/GenBank/DDBJ databases">
        <authorList>
            <person name="Varghese N."/>
            <person name="Submissions S."/>
        </authorList>
    </citation>
    <scope>NUCLEOTIDE SEQUENCE [LARGE SCALE GENOMIC DNA]</scope>
    <source>
        <strain evidence="8">CPCC 202695</strain>
    </source>
</reference>
<evidence type="ECO:0000313" key="8">
    <source>
        <dbReference type="Proteomes" id="UP000199482"/>
    </source>
</evidence>
<dbReference type="InterPro" id="IPR029052">
    <property type="entry name" value="Metallo-depent_PP-like"/>
</dbReference>
<dbReference type="Gene3D" id="3.60.21.10">
    <property type="match status" value="1"/>
</dbReference>
<evidence type="ECO:0000256" key="1">
    <source>
        <dbReference type="ARBA" id="ARBA00022723"/>
    </source>
</evidence>
<dbReference type="InterPro" id="IPR050884">
    <property type="entry name" value="CNP_phosphodiesterase-III"/>
</dbReference>
<organism evidence="7 8">
    <name type="scientific">Agromyces flavus</name>
    <dbReference type="NCBI Taxonomy" id="589382"/>
    <lineage>
        <taxon>Bacteria</taxon>
        <taxon>Bacillati</taxon>
        <taxon>Actinomycetota</taxon>
        <taxon>Actinomycetes</taxon>
        <taxon>Micrococcales</taxon>
        <taxon>Microbacteriaceae</taxon>
        <taxon>Agromyces</taxon>
    </lineage>
</organism>
<keyword evidence="9" id="KW-1185">Reference proteome</keyword>
<gene>
    <name evidence="6" type="ORF">BCL57_001973</name>
    <name evidence="7" type="ORF">SAMN04489721_0892</name>
</gene>
<evidence type="ECO:0000313" key="6">
    <source>
        <dbReference type="EMBL" id="MCP2367814.1"/>
    </source>
</evidence>
<dbReference type="OrthoDB" id="5241795at2"/>
<dbReference type="RefSeq" id="WP_092669598.1">
    <property type="nucleotide sequence ID" value="NZ_BMDN01000003.1"/>
</dbReference>
<evidence type="ECO:0000256" key="3">
    <source>
        <dbReference type="ARBA" id="ARBA00023004"/>
    </source>
</evidence>
<dbReference type="STRING" id="589382.SAMN04489721_0892"/>
<evidence type="ECO:0000256" key="2">
    <source>
        <dbReference type="ARBA" id="ARBA00022801"/>
    </source>
</evidence>
<dbReference type="AlphaFoldDB" id="A0A1H1Q3H9"/>
<keyword evidence="2" id="KW-0378">Hydrolase</keyword>
<evidence type="ECO:0000256" key="4">
    <source>
        <dbReference type="ARBA" id="ARBA00025742"/>
    </source>
</evidence>
<dbReference type="GO" id="GO:0046872">
    <property type="term" value="F:metal ion binding"/>
    <property type="evidence" value="ECO:0007669"/>
    <property type="project" value="UniProtKB-KW"/>
</dbReference>
<evidence type="ECO:0000259" key="5">
    <source>
        <dbReference type="Pfam" id="PF00149"/>
    </source>
</evidence>
<dbReference type="GO" id="GO:0004112">
    <property type="term" value="F:cyclic-nucleotide phosphodiesterase activity"/>
    <property type="evidence" value="ECO:0007669"/>
    <property type="project" value="InterPro"/>
</dbReference>
<dbReference type="Pfam" id="PF00149">
    <property type="entry name" value="Metallophos"/>
    <property type="match status" value="1"/>
</dbReference>
<dbReference type="CDD" id="cd07402">
    <property type="entry name" value="MPP_GpdQ"/>
    <property type="match status" value="1"/>
</dbReference>
<dbReference type="Proteomes" id="UP000199482">
    <property type="component" value="Chromosome I"/>
</dbReference>
<keyword evidence="3" id="KW-0408">Iron</keyword>
<reference evidence="6" key="3">
    <citation type="submission" date="2022-06" db="EMBL/GenBank/DDBJ databases">
        <title>Genomic Encyclopedia of Type Strains, Phase III (KMG-III): the genomes of soil and plant-associated and newly described type strains.</title>
        <authorList>
            <person name="Whitman W."/>
        </authorList>
    </citation>
    <scope>NUCLEOTIDE SEQUENCE</scope>
    <source>
        <strain evidence="6">CPCC 202695</strain>
    </source>
</reference>
<evidence type="ECO:0000313" key="9">
    <source>
        <dbReference type="Proteomes" id="UP000893823"/>
    </source>
</evidence>
<feature type="domain" description="Calcineurin-like phosphoesterase" evidence="5">
    <location>
        <begin position="16"/>
        <end position="211"/>
    </location>
</feature>
<proteinExistence type="inferred from homology"/>
<reference evidence="7" key="1">
    <citation type="submission" date="2016-10" db="EMBL/GenBank/DDBJ databases">
        <authorList>
            <person name="de Groot N.N."/>
        </authorList>
    </citation>
    <scope>NUCLEOTIDE SEQUENCE [LARGE SCALE GENOMIC DNA]</scope>
    <source>
        <strain evidence="7">CPCC 202695</strain>
    </source>
</reference>
<dbReference type="PANTHER" id="PTHR42988:SF2">
    <property type="entry name" value="CYCLIC NUCLEOTIDE PHOSPHODIESTERASE CBUA0032-RELATED"/>
    <property type="match status" value="1"/>
</dbReference>
<comment type="similarity">
    <text evidence="4">Belongs to the cyclic nucleotide phosphodiesterase class-III family.</text>
</comment>
<protein>
    <submittedName>
        <fullName evidence="7">3',5'-cyclic AMP phosphodiesterase CpdA</fullName>
    </submittedName>
</protein>
<dbReference type="PANTHER" id="PTHR42988">
    <property type="entry name" value="PHOSPHOHYDROLASE"/>
    <property type="match status" value="1"/>
</dbReference>
<keyword evidence="1" id="KW-0479">Metal-binding</keyword>
<accession>A0A1H1Q3H9</accession>
<name>A0A1H1Q3H9_9MICO</name>
<dbReference type="SUPFAM" id="SSF56300">
    <property type="entry name" value="Metallo-dependent phosphatases"/>
    <property type="match status" value="1"/>
</dbReference>
<dbReference type="Proteomes" id="UP000893823">
    <property type="component" value="Unassembled WGS sequence"/>
</dbReference>
<dbReference type="InterPro" id="IPR026575">
    <property type="entry name" value="GpdQ/CpdA-like"/>
</dbReference>
<dbReference type="EMBL" id="SODL02000003">
    <property type="protein sequence ID" value="MCP2367814.1"/>
    <property type="molecule type" value="Genomic_DNA"/>
</dbReference>
<sequence>MDHPRLGRYPAARHVIAHLSDTHFLAGGAPLGGLADTVAHLDRAIVQLRRLAGSLAAILVTGDVADLGEPDAYRRIRDALQPLADETGARLIWVMGNHDERTPFAEILLGEPEPGGPVNRVIEVDGLRIVTLDSSVPGYHHGVLESSTLNWLDEVLAEPAEHGTVVALHHAPIATPLALMDVLELRGQDEFADVIRGRDVRAILGGHLHYPTQGEFAGIPVFVAGSLAYTMDLSAPPRELVGIDGGHSVSLVHFFDDGVVSSVVPVGAFAEITSFGEQFLREVEDLDDAGRLERFSRKREATGG</sequence>
<dbReference type="InterPro" id="IPR004843">
    <property type="entry name" value="Calcineurin-like_PHP"/>
</dbReference>
<dbReference type="EMBL" id="LT629755">
    <property type="protein sequence ID" value="SDS17807.1"/>
    <property type="molecule type" value="Genomic_DNA"/>
</dbReference>